<keyword evidence="2" id="KW-1185">Reference proteome</keyword>
<accession>A0AAD5N905</accession>
<comment type="caution">
    <text evidence="1">The sequence shown here is derived from an EMBL/GenBank/DDBJ whole genome shotgun (WGS) entry which is preliminary data.</text>
</comment>
<name>A0AAD5N905_PARTN</name>
<organism evidence="1 2">
    <name type="scientific">Parelaphostrongylus tenuis</name>
    <name type="common">Meningeal worm</name>
    <dbReference type="NCBI Taxonomy" id="148309"/>
    <lineage>
        <taxon>Eukaryota</taxon>
        <taxon>Metazoa</taxon>
        <taxon>Ecdysozoa</taxon>
        <taxon>Nematoda</taxon>
        <taxon>Chromadorea</taxon>
        <taxon>Rhabditida</taxon>
        <taxon>Rhabditina</taxon>
        <taxon>Rhabditomorpha</taxon>
        <taxon>Strongyloidea</taxon>
        <taxon>Metastrongylidae</taxon>
        <taxon>Parelaphostrongylus</taxon>
    </lineage>
</organism>
<dbReference type="Proteomes" id="UP001196413">
    <property type="component" value="Unassembled WGS sequence"/>
</dbReference>
<evidence type="ECO:0000313" key="1">
    <source>
        <dbReference type="EMBL" id="KAJ1365331.1"/>
    </source>
</evidence>
<sequence>MVDRHELMEQKSCRVLAVRLAEKVQMRFDPATFLTPAQGYTDVKAIVFKLYKKLDTEEEHTHCSLDPLPRCARKIYH</sequence>
<evidence type="ECO:0000313" key="2">
    <source>
        <dbReference type="Proteomes" id="UP001196413"/>
    </source>
</evidence>
<proteinExistence type="predicted"/>
<reference evidence="1" key="1">
    <citation type="submission" date="2021-06" db="EMBL/GenBank/DDBJ databases">
        <title>Parelaphostrongylus tenuis whole genome reference sequence.</title>
        <authorList>
            <person name="Garwood T.J."/>
            <person name="Larsen P.A."/>
            <person name="Fountain-Jones N.M."/>
            <person name="Garbe J.R."/>
            <person name="Macchietto M.G."/>
            <person name="Kania S.A."/>
            <person name="Gerhold R.W."/>
            <person name="Richards J.E."/>
            <person name="Wolf T.M."/>
        </authorList>
    </citation>
    <scope>NUCLEOTIDE SEQUENCE</scope>
    <source>
        <strain evidence="1">MNPRO001-30</strain>
        <tissue evidence="1">Meninges</tissue>
    </source>
</reference>
<dbReference type="EMBL" id="JAHQIW010005239">
    <property type="protein sequence ID" value="KAJ1365331.1"/>
    <property type="molecule type" value="Genomic_DNA"/>
</dbReference>
<protein>
    <submittedName>
        <fullName evidence="1">Uncharacterized protein</fullName>
    </submittedName>
</protein>
<dbReference type="AlphaFoldDB" id="A0AAD5N905"/>
<gene>
    <name evidence="1" type="ORF">KIN20_025600</name>
</gene>